<evidence type="ECO:0000256" key="1">
    <source>
        <dbReference type="ARBA" id="ARBA00004479"/>
    </source>
</evidence>
<comment type="subcellular location">
    <subcellularLocation>
        <location evidence="1">Membrane</location>
        <topology evidence="1">Single-pass type I membrane protein</topology>
    </subcellularLocation>
</comment>
<keyword evidence="6 12" id="KW-0064">Aspartyl protease</keyword>
<accession>A0A131Z1U0</accession>
<evidence type="ECO:0000256" key="3">
    <source>
        <dbReference type="ARBA" id="ARBA00022670"/>
    </source>
</evidence>
<name>A0A131Z1U0_RHIAP</name>
<keyword evidence="11" id="KW-1015">Disulfide bond</keyword>
<sequence length="459" mass="50456">MLLDFQPVALTVLLLVSETLGSAADSDGIITFPVRPAVRPTNFTSLEGKAIEGAAAEGFIAKVYLGTPPQHINLYVDTGSSDIAVAASDDNNLTTYFFTNRSATYVPGTEDVSKRFVTGGYNGTVGYDVLRDMASLSLNVPLIAIASSVDMFPPNAQRQGLWGLAFPHLTRQLSFMEALHAEKGITHFVLSYCDKHEMGSAQNFGALSFKAKIPNGTLFTPVFMPTYFSIYVSNIRVGESEWPGLCSELNDDPAIVDTGATNLLLPEDVFRWVFDMLSEQGKYNLSSDITTVYCFEDGFVVNDFPFLEVLMPDAQGNIFTLKIPPSVYFQEVKLKRGDHGCYKLAVADSPSGIMIGFAIIRGLTTVFDLGNKRVGFAPLLCNANDVIVKYAEKDHAGHSCVWELQTMGSKTWTVFIYIIVFICLMCALPVVIMGLFWLKRRIRLCRSRRSSDGVGLINI</sequence>
<dbReference type="InterPro" id="IPR021109">
    <property type="entry name" value="Peptidase_aspartic_dom_sf"/>
</dbReference>
<keyword evidence="7 12" id="KW-0378">Hydrolase</keyword>
<dbReference type="InterPro" id="IPR001461">
    <property type="entry name" value="Aspartic_peptidase_A1"/>
</dbReference>
<evidence type="ECO:0000259" key="15">
    <source>
        <dbReference type="PROSITE" id="PS51767"/>
    </source>
</evidence>
<feature type="transmembrane region" description="Helical" evidence="13">
    <location>
        <begin position="414"/>
        <end position="438"/>
    </location>
</feature>
<dbReference type="InterPro" id="IPR001969">
    <property type="entry name" value="Aspartic_peptidase_AS"/>
</dbReference>
<dbReference type="GO" id="GO:0004190">
    <property type="term" value="F:aspartic-type endopeptidase activity"/>
    <property type="evidence" value="ECO:0007669"/>
    <property type="project" value="UniProtKB-KW"/>
</dbReference>
<evidence type="ECO:0000256" key="2">
    <source>
        <dbReference type="ARBA" id="ARBA00007447"/>
    </source>
</evidence>
<dbReference type="SUPFAM" id="SSF50630">
    <property type="entry name" value="Acid proteases"/>
    <property type="match status" value="1"/>
</dbReference>
<evidence type="ECO:0000256" key="9">
    <source>
        <dbReference type="ARBA" id="ARBA00023136"/>
    </source>
</evidence>
<evidence type="ECO:0000256" key="7">
    <source>
        <dbReference type="ARBA" id="ARBA00022801"/>
    </source>
</evidence>
<dbReference type="GO" id="GO:0006509">
    <property type="term" value="P:membrane protein ectodomain proteolysis"/>
    <property type="evidence" value="ECO:0007669"/>
    <property type="project" value="TreeGrafter"/>
</dbReference>
<dbReference type="AlphaFoldDB" id="A0A131Z1U0"/>
<dbReference type="Gene3D" id="2.40.70.10">
    <property type="entry name" value="Acid Proteases"/>
    <property type="match status" value="2"/>
</dbReference>
<dbReference type="PRINTS" id="PR01815">
    <property type="entry name" value="BACEFAMILY"/>
</dbReference>
<feature type="chain" id="PRO_5007286467" evidence="14">
    <location>
        <begin position="25"/>
        <end position="459"/>
    </location>
</feature>
<keyword evidence="4 13" id="KW-0812">Transmembrane</keyword>
<keyword evidence="9 13" id="KW-0472">Membrane</keyword>
<dbReference type="PROSITE" id="PS00141">
    <property type="entry name" value="ASP_PROTEASE"/>
    <property type="match status" value="1"/>
</dbReference>
<organism evidence="16">
    <name type="scientific">Rhipicephalus appendiculatus</name>
    <name type="common">Brown ear tick</name>
    <dbReference type="NCBI Taxonomy" id="34631"/>
    <lineage>
        <taxon>Eukaryota</taxon>
        <taxon>Metazoa</taxon>
        <taxon>Ecdysozoa</taxon>
        <taxon>Arthropoda</taxon>
        <taxon>Chelicerata</taxon>
        <taxon>Arachnida</taxon>
        <taxon>Acari</taxon>
        <taxon>Parasitiformes</taxon>
        <taxon>Ixodida</taxon>
        <taxon>Ixodoidea</taxon>
        <taxon>Ixodidae</taxon>
        <taxon>Rhipicephalinae</taxon>
        <taxon>Rhipicephalus</taxon>
        <taxon>Rhipicephalus</taxon>
    </lineage>
</organism>
<evidence type="ECO:0000256" key="12">
    <source>
        <dbReference type="RuleBase" id="RU000454"/>
    </source>
</evidence>
<evidence type="ECO:0000256" key="6">
    <source>
        <dbReference type="ARBA" id="ARBA00022750"/>
    </source>
</evidence>
<evidence type="ECO:0000256" key="4">
    <source>
        <dbReference type="ARBA" id="ARBA00022692"/>
    </source>
</evidence>
<evidence type="ECO:0000256" key="13">
    <source>
        <dbReference type="SAM" id="Phobius"/>
    </source>
</evidence>
<proteinExistence type="inferred from homology"/>
<feature type="disulfide bond" evidence="11">
    <location>
        <begin position="294"/>
        <end position="341"/>
    </location>
</feature>
<feature type="signal peptide" evidence="14">
    <location>
        <begin position="1"/>
        <end position="24"/>
    </location>
</feature>
<evidence type="ECO:0000256" key="8">
    <source>
        <dbReference type="ARBA" id="ARBA00022989"/>
    </source>
</evidence>
<feature type="domain" description="Peptidase A1" evidence="15">
    <location>
        <begin position="59"/>
        <end position="377"/>
    </location>
</feature>
<dbReference type="PANTHER" id="PTHR47965:SF12">
    <property type="entry name" value="ASPARTIC PROTEINASE 3-RELATED"/>
    <property type="match status" value="1"/>
</dbReference>
<evidence type="ECO:0000256" key="14">
    <source>
        <dbReference type="SAM" id="SignalP"/>
    </source>
</evidence>
<dbReference type="GO" id="GO:0005768">
    <property type="term" value="C:endosome"/>
    <property type="evidence" value="ECO:0007669"/>
    <property type="project" value="TreeGrafter"/>
</dbReference>
<evidence type="ECO:0000256" key="11">
    <source>
        <dbReference type="PIRSR" id="PIRSR601461-2"/>
    </source>
</evidence>
<dbReference type="Pfam" id="PF00026">
    <property type="entry name" value="Asp"/>
    <property type="match status" value="1"/>
</dbReference>
<dbReference type="InterPro" id="IPR033121">
    <property type="entry name" value="PEPTIDASE_A1"/>
</dbReference>
<dbReference type="GO" id="GO:0050435">
    <property type="term" value="P:amyloid-beta metabolic process"/>
    <property type="evidence" value="ECO:0007669"/>
    <property type="project" value="TreeGrafter"/>
</dbReference>
<dbReference type="PROSITE" id="PS51767">
    <property type="entry name" value="PEPTIDASE_A1"/>
    <property type="match status" value="1"/>
</dbReference>
<evidence type="ECO:0000256" key="10">
    <source>
        <dbReference type="ARBA" id="ARBA00023145"/>
    </source>
</evidence>
<dbReference type="PANTHER" id="PTHR47965">
    <property type="entry name" value="ASPARTYL PROTEASE-RELATED"/>
    <property type="match status" value="1"/>
</dbReference>
<dbReference type="GO" id="GO:0005886">
    <property type="term" value="C:plasma membrane"/>
    <property type="evidence" value="ECO:0007669"/>
    <property type="project" value="TreeGrafter"/>
</dbReference>
<protein>
    <submittedName>
        <fullName evidence="16">Beta-site APP-cleaving enzyme 2 (Memapsin 1)</fullName>
    </submittedName>
</protein>
<comment type="similarity">
    <text evidence="2 12">Belongs to the peptidase A1 family.</text>
</comment>
<keyword evidence="5 14" id="KW-0732">Signal</keyword>
<dbReference type="GO" id="GO:0005802">
    <property type="term" value="C:trans-Golgi network"/>
    <property type="evidence" value="ECO:0007669"/>
    <property type="project" value="TreeGrafter"/>
</dbReference>
<keyword evidence="8 13" id="KW-1133">Transmembrane helix</keyword>
<reference evidence="16" key="1">
    <citation type="journal article" date="2016" name="Ticks Tick Borne Dis.">
        <title>De novo assembly and annotation of the salivary gland transcriptome of Rhipicephalus appendiculatus male and female ticks during blood feeding.</title>
        <authorList>
            <person name="de Castro M.H."/>
            <person name="de Klerk D."/>
            <person name="Pienaar R."/>
            <person name="Latif A.A."/>
            <person name="Rees D.J."/>
            <person name="Mans B.J."/>
        </authorList>
    </citation>
    <scope>NUCLEOTIDE SEQUENCE</scope>
    <source>
        <tissue evidence="16">Salivary glands</tissue>
    </source>
</reference>
<keyword evidence="10" id="KW-0865">Zymogen</keyword>
<evidence type="ECO:0000256" key="5">
    <source>
        <dbReference type="ARBA" id="ARBA00022729"/>
    </source>
</evidence>
<dbReference type="PRINTS" id="PR00792">
    <property type="entry name" value="PEPSIN"/>
</dbReference>
<dbReference type="EMBL" id="GEDV01003837">
    <property type="protein sequence ID" value="JAP84720.1"/>
    <property type="molecule type" value="Transcribed_RNA"/>
</dbReference>
<evidence type="ECO:0000313" key="16">
    <source>
        <dbReference type="EMBL" id="JAP84720.1"/>
    </source>
</evidence>
<keyword evidence="3 12" id="KW-0645">Protease</keyword>
<dbReference type="InterPro" id="IPR009119">
    <property type="entry name" value="BACE"/>
</dbReference>